<evidence type="ECO:0000313" key="10">
    <source>
        <dbReference type="Proteomes" id="UP000199469"/>
    </source>
</evidence>
<evidence type="ECO:0000256" key="5">
    <source>
        <dbReference type="ARBA" id="ARBA00022729"/>
    </source>
</evidence>
<dbReference type="GO" id="GO:0009279">
    <property type="term" value="C:cell outer membrane"/>
    <property type="evidence" value="ECO:0007669"/>
    <property type="project" value="UniProtKB-SubCell"/>
</dbReference>
<dbReference type="Gene3D" id="2.170.130.10">
    <property type="entry name" value="TonB-dependent receptor, plug domain"/>
    <property type="match status" value="1"/>
</dbReference>
<sequence>MPINSVFKNILLLSLIITGITTYSQDLKGSDTEFAIAISNCKPDNTETKVSYMEDDGVLHSLFSFSGCSHHEKISLKNGKYKIYISKANYQPVIKEIVVSETDRKIDVNASLEPVKTIEGVTISGVQKRFIKSESDKTTVFVEGNDILSNGSAYEALTKIPGVIVTPNGYIAQNGKISAIYMDGEPSSISGEDLNNYLNSLPANSIEKIELIYSPGAKFSANTSGGIINIITKSKNTKGINGSINTVNTVNHNYKNATSLQLNGKYDAVSWQFLTGYYYNEGDQRTNVKSIYKLQNTTPAINQEALNLFLYRGTYARTGLKYTFKDKSSINLNYNFWINGHNPSTHVNIFSENYTPEISNSSLSSTHTKNTSNELILKYKQNLDSLGNNFQLTAYGQEFNSKYFGNVRQFSTTDLYSIIQSDKNVQNYYVKNDWEFKIKKYDLNIYFGGRYGDFQAERLGRYNLNNPDPVIFENINFTSEIPFNYNEKNLAAYISLNKKVKKFEFGGGLRMEYYDIRSKTDPNEYIVKTNYLKFFPNLNIFYKISTDINVSLNYSKKINQPNYNDLDPNINNFNNSYFQTVGNPFLNPELVDNYQAKISAFDYAYLSYNYSFERSKNLTVIENDGNSLNSVQTLKSFSNVKTYSLNLGLPIPFALFTKGLDFFKSGNINPDKVSFLFANFGYNKTVFDDSSTLVPSNKATWNFYAYSQIVLPKNFKFNAYYSYMSKGVFTIYDIRRPVQSLELTLSNKFFNNSLNCIFSVQNALNNSGLNAMLYNRNLTTSYNRIDEKRMYRLSLTYTFGKYKTTKNDDVDINTETKSVDSSKSIGK</sequence>
<evidence type="ECO:0000256" key="2">
    <source>
        <dbReference type="ARBA" id="ARBA00022448"/>
    </source>
</evidence>
<evidence type="ECO:0000256" key="3">
    <source>
        <dbReference type="ARBA" id="ARBA00022452"/>
    </source>
</evidence>
<evidence type="ECO:0000256" key="4">
    <source>
        <dbReference type="ARBA" id="ARBA00022692"/>
    </source>
</evidence>
<proteinExistence type="predicted"/>
<accession>A0A1I0Q6V1</accession>
<dbReference type="Gene3D" id="2.40.170.20">
    <property type="entry name" value="TonB-dependent receptor, beta-barrel domain"/>
    <property type="match status" value="1"/>
</dbReference>
<feature type="domain" description="Outer membrane protein beta-barrel" evidence="8">
    <location>
        <begin position="396"/>
        <end position="797"/>
    </location>
</feature>
<evidence type="ECO:0000256" key="1">
    <source>
        <dbReference type="ARBA" id="ARBA00004571"/>
    </source>
</evidence>
<dbReference type="RefSeq" id="WP_089791554.1">
    <property type="nucleotide sequence ID" value="NZ_FOIU01000001.1"/>
</dbReference>
<dbReference type="GO" id="GO:0015344">
    <property type="term" value="F:siderophore uptake transmembrane transporter activity"/>
    <property type="evidence" value="ECO:0007669"/>
    <property type="project" value="TreeGrafter"/>
</dbReference>
<keyword evidence="6" id="KW-0472">Membrane</keyword>
<comment type="subcellular location">
    <subcellularLocation>
        <location evidence="1">Cell outer membrane</location>
        <topology evidence="1">Multi-pass membrane protein</topology>
    </subcellularLocation>
</comment>
<keyword evidence="3" id="KW-1134">Transmembrane beta strand</keyword>
<dbReference type="InterPro" id="IPR036942">
    <property type="entry name" value="Beta-barrel_TonB_sf"/>
</dbReference>
<dbReference type="GO" id="GO:0044718">
    <property type="term" value="P:siderophore transmembrane transport"/>
    <property type="evidence" value="ECO:0007669"/>
    <property type="project" value="TreeGrafter"/>
</dbReference>
<dbReference type="Proteomes" id="UP000199469">
    <property type="component" value="Unassembled WGS sequence"/>
</dbReference>
<evidence type="ECO:0000313" key="9">
    <source>
        <dbReference type="EMBL" id="SEW22694.1"/>
    </source>
</evidence>
<keyword evidence="5" id="KW-0732">Signal</keyword>
<name>A0A1I0Q6V1_9FLAO</name>
<keyword evidence="10" id="KW-1185">Reference proteome</keyword>
<dbReference type="InterPro" id="IPR041700">
    <property type="entry name" value="OMP_b-brl_3"/>
</dbReference>
<dbReference type="PANTHER" id="PTHR30069:SF29">
    <property type="entry name" value="HEMOGLOBIN AND HEMOGLOBIN-HAPTOGLOBIN-BINDING PROTEIN 1-RELATED"/>
    <property type="match status" value="1"/>
</dbReference>
<dbReference type="STRING" id="356305.SAMN05421841_1705"/>
<protein>
    <submittedName>
        <fullName evidence="9">Outer membrane receptor proteins, mostly Fe transport</fullName>
    </submittedName>
</protein>
<evidence type="ECO:0000256" key="7">
    <source>
        <dbReference type="ARBA" id="ARBA00023237"/>
    </source>
</evidence>
<gene>
    <name evidence="9" type="ORF">SAMN05421841_1705</name>
</gene>
<dbReference type="AlphaFoldDB" id="A0A1I0Q6V1"/>
<dbReference type="SUPFAM" id="SSF56935">
    <property type="entry name" value="Porins"/>
    <property type="match status" value="1"/>
</dbReference>
<keyword evidence="4" id="KW-0812">Transmembrane</keyword>
<keyword evidence="9" id="KW-0675">Receptor</keyword>
<dbReference type="PANTHER" id="PTHR30069">
    <property type="entry name" value="TONB-DEPENDENT OUTER MEMBRANE RECEPTOR"/>
    <property type="match status" value="1"/>
</dbReference>
<keyword evidence="7" id="KW-0998">Cell outer membrane</keyword>
<dbReference type="InterPro" id="IPR037066">
    <property type="entry name" value="Plug_dom_sf"/>
</dbReference>
<evidence type="ECO:0000256" key="6">
    <source>
        <dbReference type="ARBA" id="ARBA00023136"/>
    </source>
</evidence>
<evidence type="ECO:0000259" key="8">
    <source>
        <dbReference type="Pfam" id="PF14905"/>
    </source>
</evidence>
<organism evidence="9 10">
    <name type="scientific">Chryseobacterium wanjuense</name>
    <dbReference type="NCBI Taxonomy" id="356305"/>
    <lineage>
        <taxon>Bacteria</taxon>
        <taxon>Pseudomonadati</taxon>
        <taxon>Bacteroidota</taxon>
        <taxon>Flavobacteriia</taxon>
        <taxon>Flavobacteriales</taxon>
        <taxon>Weeksellaceae</taxon>
        <taxon>Chryseobacterium group</taxon>
        <taxon>Chryseobacterium</taxon>
    </lineage>
</organism>
<reference evidence="10" key="1">
    <citation type="submission" date="2016-10" db="EMBL/GenBank/DDBJ databases">
        <authorList>
            <person name="Varghese N."/>
            <person name="Submissions S."/>
        </authorList>
    </citation>
    <scope>NUCLEOTIDE SEQUENCE [LARGE SCALE GENOMIC DNA]</scope>
    <source>
        <strain evidence="10">DSM 17724</strain>
    </source>
</reference>
<dbReference type="EMBL" id="FOIU01000001">
    <property type="protein sequence ID" value="SEW22694.1"/>
    <property type="molecule type" value="Genomic_DNA"/>
</dbReference>
<dbReference type="InterPro" id="IPR039426">
    <property type="entry name" value="TonB-dep_rcpt-like"/>
</dbReference>
<keyword evidence="2" id="KW-0813">Transport</keyword>
<dbReference type="Pfam" id="PF14905">
    <property type="entry name" value="OMP_b-brl_3"/>
    <property type="match status" value="1"/>
</dbReference>
<dbReference type="OrthoDB" id="721920at2"/>